<keyword evidence="5 10" id="KW-0805">Transcription regulation</keyword>
<dbReference type="InterPro" id="IPR053793">
    <property type="entry name" value="PB1-like"/>
</dbReference>
<dbReference type="SUPFAM" id="SSF54277">
    <property type="entry name" value="CAD &amp; PB1 domains"/>
    <property type="match status" value="1"/>
</dbReference>
<dbReference type="EMBL" id="JXTC01000507">
    <property type="protein sequence ID" value="PON49103.1"/>
    <property type="molecule type" value="Genomic_DNA"/>
</dbReference>
<dbReference type="GO" id="GO:0006355">
    <property type="term" value="P:regulation of DNA-templated transcription"/>
    <property type="evidence" value="ECO:0007669"/>
    <property type="project" value="InterPro"/>
</dbReference>
<comment type="function">
    <text evidence="9">Aux/IAA proteins are short-lived transcriptional factors that function as repressors of early auxin response genes at low auxin concentrations. Repression is thought to result from the interaction with auxin response factors (ARFs), proteins that bind to the auxin-responsive promoter element (AuxRE). Formation of heterodimers with ARF proteins may alter their ability to modulate early auxin response genes expression.</text>
</comment>
<evidence type="ECO:0000256" key="7">
    <source>
        <dbReference type="ARBA" id="ARBA00023242"/>
    </source>
</evidence>
<evidence type="ECO:0000256" key="2">
    <source>
        <dbReference type="ARBA" id="ARBA00006728"/>
    </source>
</evidence>
<gene>
    <name evidence="12" type="primary">TorIAA18</name>
    <name evidence="12" type="ORF">TorRG33x02_318520</name>
</gene>
<comment type="caution">
    <text evidence="12">The sequence shown here is derived from an EMBL/GenBank/DDBJ whole genome shotgun (WGS) entry which is preliminary data.</text>
</comment>
<organism evidence="12 13">
    <name type="scientific">Trema orientale</name>
    <name type="common">Charcoal tree</name>
    <name type="synonym">Celtis orientalis</name>
    <dbReference type="NCBI Taxonomy" id="63057"/>
    <lineage>
        <taxon>Eukaryota</taxon>
        <taxon>Viridiplantae</taxon>
        <taxon>Streptophyta</taxon>
        <taxon>Embryophyta</taxon>
        <taxon>Tracheophyta</taxon>
        <taxon>Spermatophyta</taxon>
        <taxon>Magnoliopsida</taxon>
        <taxon>eudicotyledons</taxon>
        <taxon>Gunneridae</taxon>
        <taxon>Pentapetalae</taxon>
        <taxon>rosids</taxon>
        <taxon>fabids</taxon>
        <taxon>Rosales</taxon>
        <taxon>Cannabaceae</taxon>
        <taxon>Trema</taxon>
    </lineage>
</organism>
<dbReference type="InterPro" id="IPR033389">
    <property type="entry name" value="AUX/IAA_dom"/>
</dbReference>
<keyword evidence="13" id="KW-1185">Reference proteome</keyword>
<dbReference type="AlphaFoldDB" id="A0A2P5BK01"/>
<protein>
    <recommendedName>
        <fullName evidence="10">Auxin-responsive protein</fullName>
    </recommendedName>
</protein>
<dbReference type="FunFam" id="3.10.20.90:FF:000078">
    <property type="entry name" value="Auxin-responsive protein"/>
    <property type="match status" value="1"/>
</dbReference>
<evidence type="ECO:0000313" key="13">
    <source>
        <dbReference type="Proteomes" id="UP000237000"/>
    </source>
</evidence>
<evidence type="ECO:0000256" key="1">
    <source>
        <dbReference type="ARBA" id="ARBA00004123"/>
    </source>
</evidence>
<keyword evidence="4 10" id="KW-0678">Repressor</keyword>
<name>A0A2P5BK01_TREOI</name>
<dbReference type="PANTHER" id="PTHR31734:SF34">
    <property type="entry name" value="AUXIN-RESPONSIVE PROTEIN IAA15"/>
    <property type="match status" value="1"/>
</dbReference>
<evidence type="ECO:0000256" key="6">
    <source>
        <dbReference type="ARBA" id="ARBA00023163"/>
    </source>
</evidence>
<proteinExistence type="inferred from homology"/>
<comment type="similarity">
    <text evidence="2 10">Belongs to the Aux/IAA family.</text>
</comment>
<evidence type="ECO:0000313" key="12">
    <source>
        <dbReference type="EMBL" id="PON49103.1"/>
    </source>
</evidence>
<dbReference type="Pfam" id="PF02309">
    <property type="entry name" value="AUX_IAA"/>
    <property type="match status" value="1"/>
</dbReference>
<evidence type="ECO:0000256" key="4">
    <source>
        <dbReference type="ARBA" id="ARBA00022491"/>
    </source>
</evidence>
<dbReference type="Proteomes" id="UP000237000">
    <property type="component" value="Unassembled WGS sequence"/>
</dbReference>
<evidence type="ECO:0000259" key="11">
    <source>
        <dbReference type="PROSITE" id="PS51745"/>
    </source>
</evidence>
<reference evidence="13" key="1">
    <citation type="submission" date="2016-06" db="EMBL/GenBank/DDBJ databases">
        <title>Parallel loss of symbiosis genes in relatives of nitrogen-fixing non-legume Parasponia.</title>
        <authorList>
            <person name="Van Velzen R."/>
            <person name="Holmer R."/>
            <person name="Bu F."/>
            <person name="Rutten L."/>
            <person name="Van Zeijl A."/>
            <person name="Liu W."/>
            <person name="Santuari L."/>
            <person name="Cao Q."/>
            <person name="Sharma T."/>
            <person name="Shen D."/>
            <person name="Roswanjaya Y."/>
            <person name="Wardhani T."/>
            <person name="Kalhor M.S."/>
            <person name="Jansen J."/>
            <person name="Van den Hoogen J."/>
            <person name="Gungor B."/>
            <person name="Hartog M."/>
            <person name="Hontelez J."/>
            <person name="Verver J."/>
            <person name="Yang W.-C."/>
            <person name="Schijlen E."/>
            <person name="Repin R."/>
            <person name="Schilthuizen M."/>
            <person name="Schranz E."/>
            <person name="Heidstra R."/>
            <person name="Miyata K."/>
            <person name="Fedorova E."/>
            <person name="Kohlen W."/>
            <person name="Bisseling T."/>
            <person name="Smit S."/>
            <person name="Geurts R."/>
        </authorList>
    </citation>
    <scope>NUCLEOTIDE SEQUENCE [LARGE SCALE GENOMIC DNA]</scope>
    <source>
        <strain evidence="13">cv. RG33-2</strain>
    </source>
</reference>
<keyword evidence="7 10" id="KW-0539">Nucleus</keyword>
<evidence type="ECO:0000256" key="10">
    <source>
        <dbReference type="RuleBase" id="RU004549"/>
    </source>
</evidence>
<sequence>MPPDTYMAFKDMSTELTLAPPGGEIVGGSAAAVVNSGHEFSSTCKSCTTSKRGFVETDDCVDVHDDLLSSTTGEAAAASGGTKSTGSVNDKSFEAEATSRIVAEAPPAKAQVIGWPPVRSFRKKALESCNKYVKVAADGAPYLRKIDLEIYHTYNQLLTALEEMFSTNYFIIRSGMNSTCINIGDDQSNKLFKAVKGIEYVPTYEDKDGDLMLVGDVPWKMFTESCKRIRLMKSSEAVGLGNTRIHIQIYKRTARTSPGMSK</sequence>
<dbReference type="InParanoid" id="A0A2P5BK01"/>
<dbReference type="STRING" id="63057.A0A2P5BK01"/>
<dbReference type="GO" id="GO:0009734">
    <property type="term" value="P:auxin-activated signaling pathway"/>
    <property type="evidence" value="ECO:0007669"/>
    <property type="project" value="UniProtKB-UniRule"/>
</dbReference>
<dbReference type="GO" id="GO:0005634">
    <property type="term" value="C:nucleus"/>
    <property type="evidence" value="ECO:0007669"/>
    <property type="project" value="UniProtKB-SubCell"/>
</dbReference>
<evidence type="ECO:0000256" key="9">
    <source>
        <dbReference type="ARBA" id="ARBA00025283"/>
    </source>
</evidence>
<evidence type="ECO:0000256" key="8">
    <source>
        <dbReference type="ARBA" id="ARBA00023294"/>
    </source>
</evidence>
<comment type="subunit">
    <text evidence="3 10">Homodimers and heterodimers.</text>
</comment>
<evidence type="ECO:0000256" key="3">
    <source>
        <dbReference type="ARBA" id="ARBA00011726"/>
    </source>
</evidence>
<keyword evidence="8 10" id="KW-0927">Auxin signaling pathway</keyword>
<dbReference type="PANTHER" id="PTHR31734">
    <property type="entry name" value="AUXIN-RESPONSIVE PROTEIN IAA17"/>
    <property type="match status" value="1"/>
</dbReference>
<dbReference type="PROSITE" id="PS51745">
    <property type="entry name" value="PB1"/>
    <property type="match status" value="1"/>
</dbReference>
<dbReference type="InterPro" id="IPR003311">
    <property type="entry name" value="AUX_IAA"/>
</dbReference>
<dbReference type="OrthoDB" id="1287782at2759"/>
<comment type="subcellular location">
    <subcellularLocation>
        <location evidence="1 10">Nucleus</location>
    </subcellularLocation>
</comment>
<accession>A0A2P5BK01</accession>
<dbReference type="Gene3D" id="3.10.20.90">
    <property type="entry name" value="Phosphatidylinositol 3-kinase Catalytic Subunit, Chain A, domain 1"/>
    <property type="match status" value="1"/>
</dbReference>
<evidence type="ECO:0000256" key="5">
    <source>
        <dbReference type="ARBA" id="ARBA00023015"/>
    </source>
</evidence>
<feature type="domain" description="PB1" evidence="11">
    <location>
        <begin position="130"/>
        <end position="234"/>
    </location>
</feature>
<keyword evidence="6 10" id="KW-0804">Transcription</keyword>